<comment type="caution">
    <text evidence="2">The sequence shown here is derived from an EMBL/GenBank/DDBJ whole genome shotgun (WGS) entry which is preliminary data.</text>
</comment>
<dbReference type="AlphaFoldDB" id="A0AAJ0ESU8"/>
<dbReference type="Pfam" id="PF12311">
    <property type="entry name" value="DUF3632"/>
    <property type="match status" value="1"/>
</dbReference>
<dbReference type="Proteomes" id="UP001224890">
    <property type="component" value="Unassembled WGS sequence"/>
</dbReference>
<dbReference type="RefSeq" id="XP_060424617.1">
    <property type="nucleotide sequence ID" value="XM_060566823.1"/>
</dbReference>
<dbReference type="GeneID" id="85451349"/>
<protein>
    <submittedName>
        <fullName evidence="2">Uncharacterized protein</fullName>
    </submittedName>
</protein>
<dbReference type="PANTHER" id="PTHR38797:SF4">
    <property type="entry name" value="NUCLEAR PORE COMPLEX PROTEIN NUP85"/>
    <property type="match status" value="1"/>
</dbReference>
<dbReference type="EMBL" id="JAHMHR010000055">
    <property type="protein sequence ID" value="KAK1659853.1"/>
    <property type="molecule type" value="Genomic_DNA"/>
</dbReference>
<accession>A0AAJ0ESU8</accession>
<dbReference type="InterPro" id="IPR053204">
    <property type="entry name" value="Oxopyrrolidines_Biosynth-assoc"/>
</dbReference>
<name>A0AAJ0ESU8_9PEZI</name>
<proteinExistence type="predicted"/>
<dbReference type="PANTHER" id="PTHR38797">
    <property type="entry name" value="NUCLEAR PORE COMPLEX PROTEIN NUP85-RELATED"/>
    <property type="match status" value="1"/>
</dbReference>
<evidence type="ECO:0000313" key="3">
    <source>
        <dbReference type="Proteomes" id="UP001224890"/>
    </source>
</evidence>
<reference evidence="2" key="1">
    <citation type="submission" date="2021-06" db="EMBL/GenBank/DDBJ databases">
        <title>Comparative genomics, transcriptomics and evolutionary studies reveal genomic signatures of adaptation to plant cell wall in hemibiotrophic fungi.</title>
        <authorList>
            <consortium name="DOE Joint Genome Institute"/>
            <person name="Baroncelli R."/>
            <person name="Diaz J.F."/>
            <person name="Benocci T."/>
            <person name="Peng M."/>
            <person name="Battaglia E."/>
            <person name="Haridas S."/>
            <person name="Andreopoulos W."/>
            <person name="Labutti K."/>
            <person name="Pangilinan J."/>
            <person name="Floch G.L."/>
            <person name="Makela M.R."/>
            <person name="Henrissat B."/>
            <person name="Grigoriev I.V."/>
            <person name="Crouch J.A."/>
            <person name="De Vries R.P."/>
            <person name="Sukno S.A."/>
            <person name="Thon M.R."/>
        </authorList>
    </citation>
    <scope>NUCLEOTIDE SEQUENCE</scope>
    <source>
        <strain evidence="2">CBS 193.32</strain>
    </source>
</reference>
<sequence>MSIGSTEPHAASPAEPWRAELEEQIAELESWGDEQETEIASIVLKMLLSFPEKQYLATLEASLRIGADYWAKFLPSSWDPLNKPYMRDDKGWPMYLDGVYGTILRQSWLLRYDDARQDCLVKLLTDLQNLPKVTYRAYGKEHIAYHNDQVFVSGCEENWNAKFASDRAEPTEPQAKKDFILTCDEWVNFSSFLARYHGSKAYQRWDSHMKYPSIDIELALEKPLPSGKLGECRLLVASNWLIHAGKIIYEDMKKSGTERWGLGRWSRWTETLRGILDAGGQTGEVTARLQAAWDTILSLGPDASELKGSSEVEKNSEIEKSSEVEKNSEVKESSEVEGVKEVKEDSHMEDSSEVKKKSEMKDDIVMMEDSEVKESSEMKLGSEGK</sequence>
<feature type="region of interest" description="Disordered" evidence="1">
    <location>
        <begin position="304"/>
        <end position="385"/>
    </location>
</feature>
<evidence type="ECO:0000256" key="1">
    <source>
        <dbReference type="SAM" id="MobiDB-lite"/>
    </source>
</evidence>
<dbReference type="InterPro" id="IPR022085">
    <property type="entry name" value="OpdG"/>
</dbReference>
<gene>
    <name evidence="2" type="ORF">BDP55DRAFT_327903</name>
</gene>
<evidence type="ECO:0000313" key="2">
    <source>
        <dbReference type="EMBL" id="KAK1659853.1"/>
    </source>
</evidence>
<organism evidence="2 3">
    <name type="scientific">Colletotrichum godetiae</name>
    <dbReference type="NCBI Taxonomy" id="1209918"/>
    <lineage>
        <taxon>Eukaryota</taxon>
        <taxon>Fungi</taxon>
        <taxon>Dikarya</taxon>
        <taxon>Ascomycota</taxon>
        <taxon>Pezizomycotina</taxon>
        <taxon>Sordariomycetes</taxon>
        <taxon>Hypocreomycetidae</taxon>
        <taxon>Glomerellales</taxon>
        <taxon>Glomerellaceae</taxon>
        <taxon>Colletotrichum</taxon>
        <taxon>Colletotrichum acutatum species complex</taxon>
    </lineage>
</organism>
<keyword evidence="3" id="KW-1185">Reference proteome</keyword>